<evidence type="ECO:0000313" key="4">
    <source>
        <dbReference type="Proteomes" id="UP000050437"/>
    </source>
</evidence>
<comment type="caution">
    <text evidence="3">The sequence shown here is derived from an EMBL/GenBank/DDBJ whole genome shotgun (WGS) entry which is preliminary data.</text>
</comment>
<keyword evidence="2 3" id="KW-0413">Isomerase</keyword>
<name>A0A0N8HEA6_PSEPU</name>
<sequence>MSTSNLASTRWLDAPAHNAWRMAEGQRLLAFATASKLPDGFGSLDAAGLLAPGARAETLITTRMTHCFALAHLQGVPGYLAYAEHGVAALRGALQDATYGGWFAHPGGHDDSGKAAYLHAFVALAACSAVMAGAGGAPALLADAVQVLEAHFWSEEEGALREAFSRAWQLPEQYRGANSNMHAVEAFLALADVTGDNLWLQRALRIAERIIHTHAAANGYRVIEHFDALWQPLPHYNQAHPADHFRPYGSTPGHALEWARLLLHLEASLERSGLQAPQWLPDCARALFDTACRQAWSVDGTPGFVYTLDWADRPVVRARLHWVHAEACAAAAALLLRTGEAHYEQWYRRCWDFIANHFIDHGAGSWHHELDAHNQPAATIWPGKPDLYHAYQALLLPGLPLAPSLASSLAGNVTKR</sequence>
<dbReference type="Proteomes" id="UP000050437">
    <property type="component" value="Unassembled WGS sequence"/>
</dbReference>
<dbReference type="PANTHER" id="PTHR15108">
    <property type="entry name" value="N-ACYLGLUCOSAMINE-2-EPIMERASE"/>
    <property type="match status" value="1"/>
</dbReference>
<dbReference type="GeneID" id="92662362"/>
<dbReference type="EMBL" id="LKKS01000119">
    <property type="protein sequence ID" value="KPM60836.1"/>
    <property type="molecule type" value="Genomic_DNA"/>
</dbReference>
<reference evidence="3 4" key="1">
    <citation type="submission" date="2015-10" db="EMBL/GenBank/DDBJ databases">
        <title>Pseudomonas putida clinical strains.</title>
        <authorList>
            <person name="Molina L."/>
            <person name="Udaondo Z."/>
        </authorList>
    </citation>
    <scope>NUCLEOTIDE SEQUENCE [LARGE SCALE GENOMIC DNA]</scope>
    <source>
        <strain evidence="3 4">HB13667</strain>
    </source>
</reference>
<organism evidence="3 4">
    <name type="scientific">Pseudomonas putida</name>
    <name type="common">Arthrobacter siderocapsulatus</name>
    <dbReference type="NCBI Taxonomy" id="303"/>
    <lineage>
        <taxon>Bacteria</taxon>
        <taxon>Pseudomonadati</taxon>
        <taxon>Pseudomonadota</taxon>
        <taxon>Gammaproteobacteria</taxon>
        <taxon>Pseudomonadales</taxon>
        <taxon>Pseudomonadaceae</taxon>
        <taxon>Pseudomonas</taxon>
    </lineage>
</organism>
<protein>
    <submittedName>
        <fullName evidence="3">Sugar isomerase</fullName>
    </submittedName>
</protein>
<dbReference type="InterPro" id="IPR012341">
    <property type="entry name" value="6hp_glycosidase-like_sf"/>
</dbReference>
<dbReference type="InterPro" id="IPR008928">
    <property type="entry name" value="6-hairpin_glycosidase_sf"/>
</dbReference>
<dbReference type="RefSeq" id="WP_015269096.1">
    <property type="nucleotide sequence ID" value="NZ_LKKS01000119.1"/>
</dbReference>
<dbReference type="Pfam" id="PF07221">
    <property type="entry name" value="GlcNAc_2-epim"/>
    <property type="match status" value="1"/>
</dbReference>
<dbReference type="AlphaFoldDB" id="A0A0N8HEA6"/>
<dbReference type="GO" id="GO:0016853">
    <property type="term" value="F:isomerase activity"/>
    <property type="evidence" value="ECO:0007669"/>
    <property type="project" value="UniProtKB-KW"/>
</dbReference>
<evidence type="ECO:0000256" key="1">
    <source>
        <dbReference type="ARBA" id="ARBA00008558"/>
    </source>
</evidence>
<gene>
    <name evidence="3" type="ORF">HB13667_21375</name>
</gene>
<dbReference type="InterPro" id="IPR010819">
    <property type="entry name" value="AGE/CE"/>
</dbReference>
<accession>A0A0N8HEA6</accession>
<comment type="similarity">
    <text evidence="1">Belongs to the N-acylglucosamine 2-epimerase family.</text>
</comment>
<dbReference type="Gene3D" id="1.50.10.10">
    <property type="match status" value="1"/>
</dbReference>
<dbReference type="SUPFAM" id="SSF48208">
    <property type="entry name" value="Six-hairpin glycosidases"/>
    <property type="match status" value="1"/>
</dbReference>
<evidence type="ECO:0000256" key="2">
    <source>
        <dbReference type="ARBA" id="ARBA00023235"/>
    </source>
</evidence>
<evidence type="ECO:0000313" key="3">
    <source>
        <dbReference type="EMBL" id="KPM60836.1"/>
    </source>
</evidence>
<dbReference type="GO" id="GO:0005975">
    <property type="term" value="P:carbohydrate metabolic process"/>
    <property type="evidence" value="ECO:0007669"/>
    <property type="project" value="InterPro"/>
</dbReference>
<proteinExistence type="inferred from homology"/>